<dbReference type="RefSeq" id="WP_345678936.1">
    <property type="nucleotide sequence ID" value="NZ_BAABHS010000026.1"/>
</dbReference>
<evidence type="ECO:0000313" key="5">
    <source>
        <dbReference type="Proteomes" id="UP001500466"/>
    </source>
</evidence>
<keyword evidence="5" id="KW-1185">Reference proteome</keyword>
<accession>A0ABP9HZ28</accession>
<dbReference type="Pfam" id="PF00106">
    <property type="entry name" value="adh_short"/>
    <property type="match status" value="1"/>
</dbReference>
<evidence type="ECO:0000313" key="4">
    <source>
        <dbReference type="EMBL" id="GAA4982960.1"/>
    </source>
</evidence>
<comment type="similarity">
    <text evidence="1 3">Belongs to the short-chain dehydrogenases/reductases (SDR) family.</text>
</comment>
<reference evidence="5" key="1">
    <citation type="journal article" date="2019" name="Int. J. Syst. Evol. Microbiol.">
        <title>The Global Catalogue of Microorganisms (GCM) 10K type strain sequencing project: providing services to taxonomists for standard genome sequencing and annotation.</title>
        <authorList>
            <consortium name="The Broad Institute Genomics Platform"/>
            <consortium name="The Broad Institute Genome Sequencing Center for Infectious Disease"/>
            <person name="Wu L."/>
            <person name="Ma J."/>
        </authorList>
    </citation>
    <scope>NUCLEOTIDE SEQUENCE [LARGE SCALE GENOMIC DNA]</scope>
    <source>
        <strain evidence="5">JCM 17986</strain>
    </source>
</reference>
<dbReference type="InterPro" id="IPR002347">
    <property type="entry name" value="SDR_fam"/>
</dbReference>
<protein>
    <submittedName>
        <fullName evidence="4">Oxidoreductase</fullName>
    </submittedName>
</protein>
<dbReference type="PRINTS" id="PR00080">
    <property type="entry name" value="SDRFAMILY"/>
</dbReference>
<evidence type="ECO:0000256" key="1">
    <source>
        <dbReference type="ARBA" id="ARBA00006484"/>
    </source>
</evidence>
<comment type="caution">
    <text evidence="4">The sequence shown here is derived from an EMBL/GenBank/DDBJ whole genome shotgun (WGS) entry which is preliminary data.</text>
</comment>
<gene>
    <name evidence="4" type="ORF">GCM10023205_60750</name>
</gene>
<name>A0ABP9HZ28_9ACTN</name>
<dbReference type="InterPro" id="IPR036291">
    <property type="entry name" value="NAD(P)-bd_dom_sf"/>
</dbReference>
<dbReference type="PANTHER" id="PTHR24320:SF148">
    <property type="entry name" value="NAD(P)-BINDING ROSSMANN-FOLD SUPERFAMILY PROTEIN"/>
    <property type="match status" value="1"/>
</dbReference>
<dbReference type="Proteomes" id="UP001500466">
    <property type="component" value="Unassembled WGS sequence"/>
</dbReference>
<evidence type="ECO:0000256" key="3">
    <source>
        <dbReference type="RuleBase" id="RU000363"/>
    </source>
</evidence>
<dbReference type="PRINTS" id="PR00081">
    <property type="entry name" value="GDHRDH"/>
</dbReference>
<dbReference type="SUPFAM" id="SSF51735">
    <property type="entry name" value="NAD(P)-binding Rossmann-fold domains"/>
    <property type="match status" value="1"/>
</dbReference>
<keyword evidence="2" id="KW-0560">Oxidoreductase</keyword>
<proteinExistence type="inferred from homology"/>
<sequence>MKTGKTWRSAAEMPVLDGMTAVVTGANSGLGFVTARELARKGAVVVLACRSASRAAEAVETIAAEVPEAKDRLEVLPLDLADLASVRAFATAFSDAHDGLDILVNNAGVMALPERRTADGFEMQMGTNHLGHFALSALLAPALLARPGARVVTVSSGMHAVGRPNPADLRGEHGKYRKWSAYGAAKSANLMFTAELARRADAAGVALLSLAAHPGYAATNLQTAGAKMTGDTRRERIMDAANRLIATSAEAGAVPQLYAATAPGVDNGTFYGPRFAMWGPPAATPRAPWVKHESANRTLWTASEAATGVRWPEPLGD</sequence>
<organism evidence="4 5">
    <name type="scientific">Yinghuangia aomiensis</name>
    <dbReference type="NCBI Taxonomy" id="676205"/>
    <lineage>
        <taxon>Bacteria</taxon>
        <taxon>Bacillati</taxon>
        <taxon>Actinomycetota</taxon>
        <taxon>Actinomycetes</taxon>
        <taxon>Kitasatosporales</taxon>
        <taxon>Streptomycetaceae</taxon>
        <taxon>Yinghuangia</taxon>
    </lineage>
</organism>
<evidence type="ECO:0000256" key="2">
    <source>
        <dbReference type="ARBA" id="ARBA00023002"/>
    </source>
</evidence>
<dbReference type="NCBIfam" id="NF004846">
    <property type="entry name" value="PRK06197.1"/>
    <property type="match status" value="1"/>
</dbReference>
<dbReference type="EMBL" id="BAABHS010000026">
    <property type="protein sequence ID" value="GAA4982960.1"/>
    <property type="molecule type" value="Genomic_DNA"/>
</dbReference>
<dbReference type="PANTHER" id="PTHR24320">
    <property type="entry name" value="RETINOL DEHYDROGENASE"/>
    <property type="match status" value="1"/>
</dbReference>
<dbReference type="Gene3D" id="3.40.50.720">
    <property type="entry name" value="NAD(P)-binding Rossmann-like Domain"/>
    <property type="match status" value="1"/>
</dbReference>